<evidence type="ECO:0000256" key="1">
    <source>
        <dbReference type="SAM" id="Phobius"/>
    </source>
</evidence>
<keyword evidence="1" id="KW-0472">Membrane</keyword>
<keyword evidence="1" id="KW-0812">Transmembrane</keyword>
<proteinExistence type="predicted"/>
<dbReference type="EMBL" id="BK015856">
    <property type="protein sequence ID" value="DAD69799.1"/>
    <property type="molecule type" value="Genomic_DNA"/>
</dbReference>
<sequence length="125" mass="14382">MTQSNIIDTLIIACSGLFVWALAATLTLWYERRGNGKNNEVTREQIEAQLRDLVWVDFEEGNKRAQTGLPLDAYIQEYGGKYLASGSRTSFPENDIARLMPTIDEAKKELRAWQVELVYRLFKHD</sequence>
<feature type="transmembrane region" description="Helical" evidence="1">
    <location>
        <begin position="6"/>
        <end position="30"/>
    </location>
</feature>
<organism evidence="2">
    <name type="scientific">Siphoviridae sp. ctfYP22</name>
    <dbReference type="NCBI Taxonomy" id="2827584"/>
    <lineage>
        <taxon>Viruses</taxon>
        <taxon>Duplodnaviria</taxon>
        <taxon>Heunggongvirae</taxon>
        <taxon>Uroviricota</taxon>
        <taxon>Caudoviricetes</taxon>
    </lineage>
</organism>
<accession>A0A8S5LIW2</accession>
<protein>
    <submittedName>
        <fullName evidence="2">Uncharacterized protein</fullName>
    </submittedName>
</protein>
<keyword evidence="1" id="KW-1133">Transmembrane helix</keyword>
<evidence type="ECO:0000313" key="2">
    <source>
        <dbReference type="EMBL" id="DAD69799.1"/>
    </source>
</evidence>
<reference evidence="2" key="1">
    <citation type="journal article" date="2021" name="Proc. Natl. Acad. Sci. U.S.A.">
        <title>A Catalog of Tens of Thousands of Viruses from Human Metagenomes Reveals Hidden Associations with Chronic Diseases.</title>
        <authorList>
            <person name="Tisza M.J."/>
            <person name="Buck C.B."/>
        </authorList>
    </citation>
    <scope>NUCLEOTIDE SEQUENCE</scope>
    <source>
        <strain evidence="2">CtfYP22</strain>
    </source>
</reference>
<name>A0A8S5LIW2_9CAUD</name>